<comment type="caution">
    <text evidence="3">The sequence shown here is derived from an EMBL/GenBank/DDBJ whole genome shotgun (WGS) entry which is preliminary data.</text>
</comment>
<organism evidence="3 4">
    <name type="scientific">Actinophytocola xinjiangensis</name>
    <dbReference type="NCBI Taxonomy" id="485602"/>
    <lineage>
        <taxon>Bacteria</taxon>
        <taxon>Bacillati</taxon>
        <taxon>Actinomycetota</taxon>
        <taxon>Actinomycetes</taxon>
        <taxon>Pseudonocardiales</taxon>
        <taxon>Pseudonocardiaceae</taxon>
    </lineage>
</organism>
<dbReference type="PANTHER" id="PTHR43190">
    <property type="entry name" value="N-ACETYL-D-GLUCOSAMINE KINASE"/>
    <property type="match status" value="1"/>
</dbReference>
<feature type="domain" description="ATPase BadF/BadG/BcrA/BcrD type" evidence="2">
    <location>
        <begin position="13"/>
        <end position="306"/>
    </location>
</feature>
<dbReference type="SUPFAM" id="SSF53067">
    <property type="entry name" value="Actin-like ATPase domain"/>
    <property type="match status" value="2"/>
</dbReference>
<dbReference type="Pfam" id="PF01869">
    <property type="entry name" value="BcrAD_BadFG"/>
    <property type="match status" value="1"/>
</dbReference>
<dbReference type="InterPro" id="IPR002731">
    <property type="entry name" value="ATPase_BadF"/>
</dbReference>
<dbReference type="Proteomes" id="UP000185696">
    <property type="component" value="Unassembled WGS sequence"/>
</dbReference>
<dbReference type="InterPro" id="IPR052519">
    <property type="entry name" value="Euk-type_GlcNAc_Kinase"/>
</dbReference>
<sequence>MSAPTSGTDGTVVGVDVGGTSTRALAVGPDGTVLRRGRSGGGNPNSHPTDLAAKRVAEAVRESLVGVAAPRACVLGIAGESRFTDPVVLATFENALRHAGVGCAITIVSDAEVAFASATAEPDGTVVIGGTGAVAARIVDHRKTTWVDGWGWLLGDEGSAYWIGREAVRLTLRGLQAGQTPGPLASAVLAATVPHQSTVDFKTISHLITSVNAEPPINLARFATTVSDLADTDERAADIVTRAAEHLASHAQTARAPDERTPVVLTGSVIGPDSPVGAALRATLAARTEAPVLFAPDGALGAAWLAALTVAGPHAPRPRY</sequence>
<dbReference type="PANTHER" id="PTHR43190:SF3">
    <property type="entry name" value="N-ACETYL-D-GLUCOSAMINE KINASE"/>
    <property type="match status" value="1"/>
</dbReference>
<evidence type="ECO:0000313" key="4">
    <source>
        <dbReference type="Proteomes" id="UP000185696"/>
    </source>
</evidence>
<name>A0A7Z0WNW6_9PSEU</name>
<gene>
    <name evidence="3" type="ORF">BLA60_19730</name>
</gene>
<feature type="region of interest" description="Disordered" evidence="1">
    <location>
        <begin position="26"/>
        <end position="49"/>
    </location>
</feature>
<dbReference type="RefSeq" id="WP_075134395.1">
    <property type="nucleotide sequence ID" value="NZ_MSIF01000009.1"/>
</dbReference>
<dbReference type="InterPro" id="IPR043129">
    <property type="entry name" value="ATPase_NBD"/>
</dbReference>
<dbReference type="EMBL" id="MSIF01000009">
    <property type="protein sequence ID" value="OLF09402.1"/>
    <property type="molecule type" value="Genomic_DNA"/>
</dbReference>
<keyword evidence="4" id="KW-1185">Reference proteome</keyword>
<dbReference type="AlphaFoldDB" id="A0A7Z0WNW6"/>
<dbReference type="OrthoDB" id="8701357at2"/>
<evidence type="ECO:0000256" key="1">
    <source>
        <dbReference type="SAM" id="MobiDB-lite"/>
    </source>
</evidence>
<reference evidence="3 4" key="1">
    <citation type="submission" date="2016-12" db="EMBL/GenBank/DDBJ databases">
        <title>The draft genome sequence of Actinophytocola xinjiangensis.</title>
        <authorList>
            <person name="Wang W."/>
            <person name="Yuan L."/>
        </authorList>
    </citation>
    <scope>NUCLEOTIDE SEQUENCE [LARGE SCALE GENOMIC DNA]</scope>
    <source>
        <strain evidence="3 4">CGMCC 4.4663</strain>
    </source>
</reference>
<protein>
    <recommendedName>
        <fullName evidence="2">ATPase BadF/BadG/BcrA/BcrD type domain-containing protein</fullName>
    </recommendedName>
</protein>
<accession>A0A7Z0WNW6</accession>
<evidence type="ECO:0000259" key="2">
    <source>
        <dbReference type="Pfam" id="PF01869"/>
    </source>
</evidence>
<dbReference type="Gene3D" id="3.30.420.40">
    <property type="match status" value="2"/>
</dbReference>
<dbReference type="CDD" id="cd24007">
    <property type="entry name" value="ASKHA_NBD_eukNAGK-like"/>
    <property type="match status" value="1"/>
</dbReference>
<proteinExistence type="predicted"/>
<evidence type="ECO:0000313" key="3">
    <source>
        <dbReference type="EMBL" id="OLF09402.1"/>
    </source>
</evidence>